<dbReference type="GO" id="GO:0008716">
    <property type="term" value="F:D-alanine-D-alanine ligase activity"/>
    <property type="evidence" value="ECO:0007669"/>
    <property type="project" value="InterPro"/>
</dbReference>
<dbReference type="InterPro" id="IPR011095">
    <property type="entry name" value="Dala_Dala_lig_C"/>
</dbReference>
<name>A0AAU4K4P8_9NOCA</name>
<organism evidence="5 6">
    <name type="scientific">Williamsia herbipolensis</name>
    <dbReference type="NCBI Taxonomy" id="1603258"/>
    <lineage>
        <taxon>Bacteria</taxon>
        <taxon>Bacillati</taxon>
        <taxon>Actinomycetota</taxon>
        <taxon>Actinomycetes</taxon>
        <taxon>Mycobacteriales</taxon>
        <taxon>Nocardiaceae</taxon>
        <taxon>Williamsia</taxon>
    </lineage>
</organism>
<gene>
    <name evidence="5" type="ORF">OG579_03890</name>
</gene>
<evidence type="ECO:0000256" key="1">
    <source>
        <dbReference type="ARBA" id="ARBA00010871"/>
    </source>
</evidence>
<dbReference type="EMBL" id="CP108021">
    <property type="protein sequence ID" value="WUM20971.1"/>
    <property type="molecule type" value="Genomic_DNA"/>
</dbReference>
<dbReference type="Pfam" id="PF07478">
    <property type="entry name" value="Dala_Dala_lig_C"/>
    <property type="match status" value="1"/>
</dbReference>
<dbReference type="Gene3D" id="3.40.50.20">
    <property type="match status" value="1"/>
</dbReference>
<protein>
    <submittedName>
        <fullName evidence="5">D-alanine--D-alanine ligase</fullName>
    </submittedName>
</protein>
<dbReference type="PANTHER" id="PTHR23132">
    <property type="entry name" value="D-ALANINE--D-ALANINE LIGASE"/>
    <property type="match status" value="1"/>
</dbReference>
<accession>A0AAU4K4P8</accession>
<dbReference type="RefSeq" id="WP_328858161.1">
    <property type="nucleotide sequence ID" value="NZ_CP108021.1"/>
</dbReference>
<evidence type="ECO:0000256" key="2">
    <source>
        <dbReference type="ARBA" id="ARBA00022598"/>
    </source>
</evidence>
<evidence type="ECO:0000256" key="3">
    <source>
        <dbReference type="PROSITE-ProRule" id="PRU00409"/>
    </source>
</evidence>
<keyword evidence="3" id="KW-0067">ATP-binding</keyword>
<dbReference type="InterPro" id="IPR011761">
    <property type="entry name" value="ATP-grasp"/>
</dbReference>
<dbReference type="GO" id="GO:0005524">
    <property type="term" value="F:ATP binding"/>
    <property type="evidence" value="ECO:0007669"/>
    <property type="project" value="UniProtKB-UniRule"/>
</dbReference>
<dbReference type="Gene3D" id="3.30.1490.20">
    <property type="entry name" value="ATP-grasp fold, A domain"/>
    <property type="match status" value="1"/>
</dbReference>
<feature type="domain" description="ATP-grasp" evidence="4">
    <location>
        <begin position="140"/>
        <end position="348"/>
    </location>
</feature>
<dbReference type="Gene3D" id="3.30.470.20">
    <property type="entry name" value="ATP-grasp fold, B domain"/>
    <property type="match status" value="1"/>
</dbReference>
<dbReference type="PANTHER" id="PTHR23132:SF23">
    <property type="entry name" value="D-ALANINE--D-ALANINE LIGASE B"/>
    <property type="match status" value="1"/>
</dbReference>
<dbReference type="Proteomes" id="UP001432128">
    <property type="component" value="Chromosome"/>
</dbReference>
<evidence type="ECO:0000313" key="5">
    <source>
        <dbReference type="EMBL" id="WUM20971.1"/>
    </source>
</evidence>
<dbReference type="InterPro" id="IPR013815">
    <property type="entry name" value="ATP_grasp_subdomain_1"/>
</dbReference>
<evidence type="ECO:0000313" key="6">
    <source>
        <dbReference type="Proteomes" id="UP001432128"/>
    </source>
</evidence>
<comment type="similarity">
    <text evidence="1">Belongs to the D-alanine--D-alanine ligase family.</text>
</comment>
<evidence type="ECO:0000259" key="4">
    <source>
        <dbReference type="PROSITE" id="PS50975"/>
    </source>
</evidence>
<dbReference type="PROSITE" id="PS50975">
    <property type="entry name" value="ATP_GRASP"/>
    <property type="match status" value="1"/>
</dbReference>
<reference evidence="5 6" key="1">
    <citation type="submission" date="2022-10" db="EMBL/GenBank/DDBJ databases">
        <title>The complete genomes of actinobacterial strains from the NBC collection.</title>
        <authorList>
            <person name="Joergensen T.S."/>
            <person name="Alvarez Arevalo M."/>
            <person name="Sterndorff E.B."/>
            <person name="Faurdal D."/>
            <person name="Vuksanovic O."/>
            <person name="Mourched A.-S."/>
            <person name="Charusanti P."/>
            <person name="Shaw S."/>
            <person name="Blin K."/>
            <person name="Weber T."/>
        </authorList>
    </citation>
    <scope>NUCLEOTIDE SEQUENCE [LARGE SCALE GENOMIC DNA]</scope>
    <source>
        <strain evidence="5 6">NBC_00319</strain>
    </source>
</reference>
<keyword evidence="3" id="KW-0547">Nucleotide-binding</keyword>
<keyword evidence="6" id="KW-1185">Reference proteome</keyword>
<dbReference type="AlphaFoldDB" id="A0AAU4K4P8"/>
<dbReference type="SUPFAM" id="SSF56059">
    <property type="entry name" value="Glutathione synthetase ATP-binding domain-like"/>
    <property type="match status" value="1"/>
</dbReference>
<keyword evidence="2 5" id="KW-0436">Ligase</keyword>
<dbReference type="GO" id="GO:0046872">
    <property type="term" value="F:metal ion binding"/>
    <property type="evidence" value="ECO:0007669"/>
    <property type="project" value="InterPro"/>
</dbReference>
<dbReference type="KEGG" id="whr:OG579_03890"/>
<proteinExistence type="inferred from homology"/>
<sequence>MATDPVTDVPTHPERTLVLHLVGSPVDEAFADLSRLYASGCLAALRADTRYDNRIAHVAPGGRWSFPDDLTPAAIAAAEERSAARAFEMIESWGVDVVVPQMFCRPGMTSYRSVFDVLGIGRLGNSGEVMAIAADKAATRAIVAAAGVAVPDGEVVRRGDAPTLSLPVVVKPVDADNSDGVTMVRDASELPAALDTALALGDSALVESFVELGREVRCGIIVRDGELVCLPLEEYAVDAETKPIRDRADKLARSDDGDLFLVAKDAEHAWIVDDDDPIVAVVHEAARRCHRALGCRHHSLFDFRIDPDGTPFFLEAGPYCSFAPGSVIAVMAKAAGIGLDEVFAIAVAELRAEQEKR</sequence>